<proteinExistence type="predicted"/>
<dbReference type="PROSITE" id="PS50977">
    <property type="entry name" value="HTH_TETR_2"/>
    <property type="match status" value="1"/>
</dbReference>
<keyword evidence="6" id="KW-1185">Reference proteome</keyword>
<dbReference type="OrthoDB" id="8595767at2"/>
<evidence type="ECO:0000256" key="3">
    <source>
        <dbReference type="ARBA" id="ARBA00023125"/>
    </source>
</evidence>
<dbReference type="InterPro" id="IPR036271">
    <property type="entry name" value="Tet_transcr_reg_TetR-rel_C_sf"/>
</dbReference>
<name>A0A1W6LEU8_9BURK</name>
<dbReference type="PRINTS" id="PR00455">
    <property type="entry name" value="HTHTETR"/>
</dbReference>
<evidence type="ECO:0000256" key="1">
    <source>
        <dbReference type="ARBA" id="ARBA00022491"/>
    </source>
</evidence>
<dbReference type="Pfam" id="PF00440">
    <property type="entry name" value="TetR_N"/>
    <property type="match status" value="1"/>
</dbReference>
<dbReference type="AlphaFoldDB" id="A0A1W6LEU8"/>
<keyword evidence="4" id="KW-0804">Transcription</keyword>
<dbReference type="GO" id="GO:0003700">
    <property type="term" value="F:DNA-binding transcription factor activity"/>
    <property type="evidence" value="ECO:0007669"/>
    <property type="project" value="TreeGrafter"/>
</dbReference>
<dbReference type="STRING" id="946333.A4W93_24195"/>
<keyword evidence="1" id="KW-0678">Repressor</keyword>
<evidence type="ECO:0000256" key="2">
    <source>
        <dbReference type="ARBA" id="ARBA00023015"/>
    </source>
</evidence>
<organism evidence="5 6">
    <name type="scientific">Piscinibacter gummiphilus</name>
    <dbReference type="NCBI Taxonomy" id="946333"/>
    <lineage>
        <taxon>Bacteria</taxon>
        <taxon>Pseudomonadati</taxon>
        <taxon>Pseudomonadota</taxon>
        <taxon>Betaproteobacteria</taxon>
        <taxon>Burkholderiales</taxon>
        <taxon>Sphaerotilaceae</taxon>
        <taxon>Piscinibacter</taxon>
    </lineage>
</organism>
<evidence type="ECO:0000256" key="4">
    <source>
        <dbReference type="ARBA" id="ARBA00023163"/>
    </source>
</evidence>
<dbReference type="InterPro" id="IPR049444">
    <property type="entry name" value="TetR_C_44"/>
</dbReference>
<dbReference type="KEGG" id="rgu:A4W93_24195"/>
<dbReference type="InterPro" id="IPR050109">
    <property type="entry name" value="HTH-type_TetR-like_transc_reg"/>
</dbReference>
<dbReference type="SUPFAM" id="SSF48498">
    <property type="entry name" value="Tetracyclin repressor-like, C-terminal domain"/>
    <property type="match status" value="1"/>
</dbReference>
<dbReference type="GO" id="GO:0000976">
    <property type="term" value="F:transcription cis-regulatory region binding"/>
    <property type="evidence" value="ECO:0007669"/>
    <property type="project" value="TreeGrafter"/>
</dbReference>
<dbReference type="InterPro" id="IPR001647">
    <property type="entry name" value="HTH_TetR"/>
</dbReference>
<dbReference type="EMBL" id="CP015118">
    <property type="protein sequence ID" value="ARN22760.1"/>
    <property type="molecule type" value="Genomic_DNA"/>
</dbReference>
<dbReference type="RefSeq" id="WP_085753066.1">
    <property type="nucleotide sequence ID" value="NZ_BSPR01000015.1"/>
</dbReference>
<protein>
    <submittedName>
        <fullName evidence="5">Uncharacterized protein</fullName>
    </submittedName>
</protein>
<sequence>MPLLPSPGRRERRRTQTLDLVATTAMQLFESQGYEATTMEQIAVAADVAKGTLYNHFPTKEAVLAHWMHLTLAADAPRLRETLDAPGTFAEKLARLLDASAQWMSAHRPYLLPYFRHRFLHIDSETAANTDEAPRDLAGVFAWLISQAQQEGVLRADLPAEHFASLLHHLYFGALMRWLTAPDRHLATEFSAAADLFLRGALAPAPTRSRRP</sequence>
<dbReference type="InterPro" id="IPR023772">
    <property type="entry name" value="DNA-bd_HTH_TetR-type_CS"/>
</dbReference>
<dbReference type="InterPro" id="IPR009057">
    <property type="entry name" value="Homeodomain-like_sf"/>
</dbReference>
<dbReference type="SUPFAM" id="SSF46689">
    <property type="entry name" value="Homeodomain-like"/>
    <property type="match status" value="1"/>
</dbReference>
<evidence type="ECO:0000313" key="6">
    <source>
        <dbReference type="Proteomes" id="UP000193427"/>
    </source>
</evidence>
<gene>
    <name evidence="5" type="ORF">A4W93_24195</name>
</gene>
<dbReference type="PANTHER" id="PTHR30055">
    <property type="entry name" value="HTH-TYPE TRANSCRIPTIONAL REGULATOR RUTR"/>
    <property type="match status" value="1"/>
</dbReference>
<dbReference type="Proteomes" id="UP000193427">
    <property type="component" value="Chromosome"/>
</dbReference>
<accession>A0A1W6LEU8</accession>
<dbReference type="PANTHER" id="PTHR30055:SF234">
    <property type="entry name" value="HTH-TYPE TRANSCRIPTIONAL REGULATOR BETI"/>
    <property type="match status" value="1"/>
</dbReference>
<keyword evidence="2" id="KW-0805">Transcription regulation</keyword>
<dbReference type="Gene3D" id="1.10.357.10">
    <property type="entry name" value="Tetracycline Repressor, domain 2"/>
    <property type="match status" value="1"/>
</dbReference>
<dbReference type="PROSITE" id="PS01081">
    <property type="entry name" value="HTH_TETR_1"/>
    <property type="match status" value="1"/>
</dbReference>
<reference evidence="5 6" key="1">
    <citation type="submission" date="2016-04" db="EMBL/GenBank/DDBJ databases">
        <title>Complete genome sequence of natural rubber-degrading, novel Gram-negative bacterium, Rhizobacter gummiphilus strain NS21.</title>
        <authorList>
            <person name="Tabata M."/>
            <person name="Kasai D."/>
            <person name="Fukuda M."/>
        </authorList>
    </citation>
    <scope>NUCLEOTIDE SEQUENCE [LARGE SCALE GENOMIC DNA]</scope>
    <source>
        <strain evidence="5 6">NS21</strain>
    </source>
</reference>
<evidence type="ECO:0000313" key="5">
    <source>
        <dbReference type="EMBL" id="ARN22760.1"/>
    </source>
</evidence>
<dbReference type="Pfam" id="PF21776">
    <property type="entry name" value="TetR_C_44"/>
    <property type="match status" value="1"/>
</dbReference>
<keyword evidence="3" id="KW-0238">DNA-binding</keyword>